<dbReference type="Gene3D" id="3.60.15.10">
    <property type="entry name" value="Ribonuclease Z/Hydroxyacylglutathione hydrolase-like"/>
    <property type="match status" value="1"/>
</dbReference>
<dbReference type="Proteomes" id="UP000033935">
    <property type="component" value="Unassembled WGS sequence"/>
</dbReference>
<dbReference type="EMBL" id="LBWG01000011">
    <property type="protein sequence ID" value="KKR04157.1"/>
    <property type="molecule type" value="Genomic_DNA"/>
</dbReference>
<dbReference type="InterPro" id="IPR036866">
    <property type="entry name" value="RibonucZ/Hydroxyglut_hydro"/>
</dbReference>
<dbReference type="Pfam" id="PF00753">
    <property type="entry name" value="Lactamase_B"/>
    <property type="match status" value="1"/>
</dbReference>
<evidence type="ECO:0000313" key="4">
    <source>
        <dbReference type="Proteomes" id="UP000033935"/>
    </source>
</evidence>
<organism evidence="3 4">
    <name type="scientific">Candidatus Uhrbacteria bacterium GW2011_GWF2_39_13</name>
    <dbReference type="NCBI Taxonomy" id="1618995"/>
    <lineage>
        <taxon>Bacteria</taxon>
        <taxon>Candidatus Uhriibacteriota</taxon>
    </lineage>
</organism>
<accession>A0A0G0QRC5</accession>
<dbReference type="PANTHER" id="PTHR30619">
    <property type="entry name" value="DNA INTERNALIZATION/COMPETENCE PROTEIN COMEC/REC2"/>
    <property type="match status" value="1"/>
</dbReference>
<evidence type="ECO:0000256" key="1">
    <source>
        <dbReference type="SAM" id="Phobius"/>
    </source>
</evidence>
<keyword evidence="1" id="KW-0812">Transmembrane</keyword>
<comment type="caution">
    <text evidence="3">The sequence shown here is derived from an EMBL/GenBank/DDBJ whole genome shotgun (WGS) entry which is preliminary data.</text>
</comment>
<evidence type="ECO:0000259" key="2">
    <source>
        <dbReference type="SMART" id="SM00849"/>
    </source>
</evidence>
<reference evidence="3 4" key="1">
    <citation type="journal article" date="2015" name="Nature">
        <title>rRNA introns, odd ribosomes, and small enigmatic genomes across a large radiation of phyla.</title>
        <authorList>
            <person name="Brown C.T."/>
            <person name="Hug L.A."/>
            <person name="Thomas B.C."/>
            <person name="Sharon I."/>
            <person name="Castelle C.J."/>
            <person name="Singh A."/>
            <person name="Wilkins M.J."/>
            <person name="Williams K.H."/>
            <person name="Banfield J.F."/>
        </authorList>
    </citation>
    <scope>NUCLEOTIDE SEQUENCE [LARGE SCALE GENOMIC DNA]</scope>
</reference>
<feature type="transmembrane region" description="Helical" evidence="1">
    <location>
        <begin position="12"/>
        <end position="34"/>
    </location>
</feature>
<protein>
    <recommendedName>
        <fullName evidence="2">Metallo-beta-lactamase domain-containing protein</fullName>
    </recommendedName>
</protein>
<keyword evidence="1" id="KW-1133">Transmembrane helix</keyword>
<dbReference type="SUPFAM" id="SSF56281">
    <property type="entry name" value="Metallo-hydrolase/oxidoreductase"/>
    <property type="match status" value="1"/>
</dbReference>
<dbReference type="InterPro" id="IPR001279">
    <property type="entry name" value="Metallo-B-lactamas"/>
</dbReference>
<evidence type="ECO:0000313" key="3">
    <source>
        <dbReference type="EMBL" id="KKR04157.1"/>
    </source>
</evidence>
<dbReference type="SMART" id="SM00849">
    <property type="entry name" value="Lactamase_B"/>
    <property type="match status" value="1"/>
</dbReference>
<dbReference type="CDD" id="cd07731">
    <property type="entry name" value="ComA-like_MBL-fold"/>
    <property type="match status" value="1"/>
</dbReference>
<dbReference type="PANTHER" id="PTHR30619:SF1">
    <property type="entry name" value="RECOMBINATION PROTEIN 2"/>
    <property type="match status" value="1"/>
</dbReference>
<dbReference type="InterPro" id="IPR052159">
    <property type="entry name" value="Competence_DNA_uptake"/>
</dbReference>
<dbReference type="InterPro" id="IPR035681">
    <property type="entry name" value="ComA-like_MBL"/>
</dbReference>
<gene>
    <name evidence="3" type="ORF">UT30_C0011G0003</name>
</gene>
<dbReference type="AlphaFoldDB" id="A0A0G0QRC5"/>
<proteinExistence type="predicted"/>
<keyword evidence="1" id="KW-0472">Membrane</keyword>
<feature type="domain" description="Metallo-beta-lactamase" evidence="2">
    <location>
        <begin position="56"/>
        <end position="227"/>
    </location>
</feature>
<sequence length="302" mass="33861">MSRAKPKQHFFSAPFQAIILVVAVFGLSIGLWIYHSQFFIPWVEQPLRVWMLDVGQGDAFLIEFPTGEQWLIDGGPDNTLLTKLGSILPPWDRSINAMILTHADTDHVTGLVCVLDRYDIGTVYESGVRAHTQPDNAFVSQLKTDEEFSHKKLQAGEILVIGDVRLTVLWPDELFLREASTSRNNFSIVIQLDYGQTSILFTGDTEEELESIFGSRSGDIDVLKIGHHGSLTSTSWSFLNQVHPEMAFLSLGADNDYGHPHPTILQRLQEQEVQIFRTDQDGDVLLTSYGGEPIVESHPLPF</sequence>
<name>A0A0G0QRC5_9BACT</name>